<dbReference type="AlphaFoldDB" id="A0A502EKX0"/>
<dbReference type="Proteomes" id="UP000317078">
    <property type="component" value="Unassembled WGS sequence"/>
</dbReference>
<sequence>MPDDGQGLPEPAERLALALDATRALAEHARALHLTEADELLAGLLALLLAHGVTHEGTP</sequence>
<dbReference type="EMBL" id="RCZP01000085">
    <property type="protein sequence ID" value="TPG37719.1"/>
    <property type="molecule type" value="Genomic_DNA"/>
</dbReference>
<accession>A0A502EKX0</accession>
<gene>
    <name evidence="1" type="ORF">EAH89_29870</name>
</gene>
<proteinExistence type="predicted"/>
<keyword evidence="2" id="KW-1185">Reference proteome</keyword>
<evidence type="ECO:0000313" key="1">
    <source>
        <dbReference type="EMBL" id="TPG37719.1"/>
    </source>
</evidence>
<protein>
    <submittedName>
        <fullName evidence="1">Uncharacterized protein</fullName>
    </submittedName>
</protein>
<evidence type="ECO:0000313" key="2">
    <source>
        <dbReference type="Proteomes" id="UP000317078"/>
    </source>
</evidence>
<reference evidence="1 2" key="1">
    <citation type="journal article" date="2019" name="Environ. Microbiol.">
        <title>Species interactions and distinct microbial communities in high Arctic permafrost affected cryosols are associated with the CH4 and CO2 gas fluxes.</title>
        <authorList>
            <person name="Altshuler I."/>
            <person name="Hamel J."/>
            <person name="Turney S."/>
            <person name="Magnuson E."/>
            <person name="Levesque R."/>
            <person name="Greer C."/>
            <person name="Whyte L.G."/>
        </authorList>
    </citation>
    <scope>NUCLEOTIDE SEQUENCE [LARGE SCALE GENOMIC DNA]</scope>
    <source>
        <strain evidence="1 2">S9.3B</strain>
    </source>
</reference>
<name>A0A502EKX0_9PROT</name>
<organism evidence="1 2">
    <name type="scientific">Muricoccus nepalensis</name>
    <dbReference type="NCBI Taxonomy" id="1854500"/>
    <lineage>
        <taxon>Bacteria</taxon>
        <taxon>Pseudomonadati</taxon>
        <taxon>Pseudomonadota</taxon>
        <taxon>Alphaproteobacteria</taxon>
        <taxon>Acetobacterales</taxon>
        <taxon>Roseomonadaceae</taxon>
        <taxon>Muricoccus</taxon>
    </lineage>
</organism>
<comment type="caution">
    <text evidence="1">The sequence shown here is derived from an EMBL/GenBank/DDBJ whole genome shotgun (WGS) entry which is preliminary data.</text>
</comment>
<dbReference type="RefSeq" id="WP_140887733.1">
    <property type="nucleotide sequence ID" value="NZ_RCZP01000085.1"/>
</dbReference>